<dbReference type="EMBL" id="GGEC01055481">
    <property type="protein sequence ID" value="MBX35965.1"/>
    <property type="molecule type" value="Transcribed_RNA"/>
</dbReference>
<organism evidence="2">
    <name type="scientific">Rhizophora mucronata</name>
    <name type="common">Asiatic mangrove</name>
    <dbReference type="NCBI Taxonomy" id="61149"/>
    <lineage>
        <taxon>Eukaryota</taxon>
        <taxon>Viridiplantae</taxon>
        <taxon>Streptophyta</taxon>
        <taxon>Embryophyta</taxon>
        <taxon>Tracheophyta</taxon>
        <taxon>Spermatophyta</taxon>
        <taxon>Magnoliopsida</taxon>
        <taxon>eudicotyledons</taxon>
        <taxon>Gunneridae</taxon>
        <taxon>Pentapetalae</taxon>
        <taxon>rosids</taxon>
        <taxon>fabids</taxon>
        <taxon>Malpighiales</taxon>
        <taxon>Rhizophoraceae</taxon>
        <taxon>Rhizophora</taxon>
    </lineage>
</organism>
<keyword evidence="1" id="KW-1133">Transmembrane helix</keyword>
<sequence>MRNRYIWLEVVFPAFVLVLNFHSPTKNKFVCIEFSYFFDNYIFGFLLGRAKGT</sequence>
<name>A0A2P2N0E4_RHIMU</name>
<proteinExistence type="predicted"/>
<dbReference type="AlphaFoldDB" id="A0A2P2N0E4"/>
<protein>
    <submittedName>
        <fullName evidence="2">Uncharacterized protein</fullName>
    </submittedName>
</protein>
<feature type="transmembrane region" description="Helical" evidence="1">
    <location>
        <begin position="6"/>
        <end position="22"/>
    </location>
</feature>
<keyword evidence="1" id="KW-0472">Membrane</keyword>
<reference evidence="2" key="1">
    <citation type="submission" date="2018-02" db="EMBL/GenBank/DDBJ databases">
        <title>Rhizophora mucronata_Transcriptome.</title>
        <authorList>
            <person name="Meera S.P."/>
            <person name="Sreeshan A."/>
            <person name="Augustine A."/>
        </authorList>
    </citation>
    <scope>NUCLEOTIDE SEQUENCE</scope>
    <source>
        <tissue evidence="2">Leaf</tissue>
    </source>
</reference>
<evidence type="ECO:0000313" key="2">
    <source>
        <dbReference type="EMBL" id="MBX35965.1"/>
    </source>
</evidence>
<keyword evidence="1" id="KW-0812">Transmembrane</keyword>
<accession>A0A2P2N0E4</accession>
<evidence type="ECO:0000256" key="1">
    <source>
        <dbReference type="SAM" id="Phobius"/>
    </source>
</evidence>